<feature type="region of interest" description="Disordered" evidence="1">
    <location>
        <begin position="102"/>
        <end position="126"/>
    </location>
</feature>
<proteinExistence type="predicted"/>
<feature type="region of interest" description="Disordered" evidence="1">
    <location>
        <begin position="1"/>
        <end position="62"/>
    </location>
</feature>
<keyword evidence="3" id="KW-1185">Reference proteome</keyword>
<evidence type="ECO:0000256" key="1">
    <source>
        <dbReference type="SAM" id="MobiDB-lite"/>
    </source>
</evidence>
<dbReference type="EMBL" id="UZAL01029025">
    <property type="protein sequence ID" value="VDP45376.1"/>
    <property type="molecule type" value="Genomic_DNA"/>
</dbReference>
<name>A0A183P2J3_9TREM</name>
<dbReference type="Proteomes" id="UP000269396">
    <property type="component" value="Unassembled WGS sequence"/>
</dbReference>
<gene>
    <name evidence="2" type="ORF">SMTD_LOCUS8579</name>
</gene>
<reference evidence="2 3" key="1">
    <citation type="submission" date="2018-11" db="EMBL/GenBank/DDBJ databases">
        <authorList>
            <consortium name="Pathogen Informatics"/>
        </authorList>
    </citation>
    <scope>NUCLEOTIDE SEQUENCE [LARGE SCALE GENOMIC DNA]</scope>
    <source>
        <strain>Denwood</strain>
        <strain evidence="3">Zambia</strain>
    </source>
</reference>
<sequence>MDLYRNFTQDSRKEEHKTAMNNSRTRAEKVKEHAEYTENKQVKKNIKADRQKYSHSPTSEQISMTIKQINSGKTATSDKIPTATLMSPIEVTTNILQTYSNHEDLGGATSATDRLQRKTPHQHSKV</sequence>
<feature type="compositionally biased region" description="Basic and acidic residues" evidence="1">
    <location>
        <begin position="25"/>
        <end position="52"/>
    </location>
</feature>
<organism evidence="2 3">
    <name type="scientific">Schistosoma mattheei</name>
    <dbReference type="NCBI Taxonomy" id="31246"/>
    <lineage>
        <taxon>Eukaryota</taxon>
        <taxon>Metazoa</taxon>
        <taxon>Spiralia</taxon>
        <taxon>Lophotrochozoa</taxon>
        <taxon>Platyhelminthes</taxon>
        <taxon>Trematoda</taxon>
        <taxon>Digenea</taxon>
        <taxon>Strigeidida</taxon>
        <taxon>Schistosomatoidea</taxon>
        <taxon>Schistosomatidae</taxon>
        <taxon>Schistosoma</taxon>
    </lineage>
</organism>
<feature type="compositionally biased region" description="Basic residues" evidence="1">
    <location>
        <begin position="117"/>
        <end position="126"/>
    </location>
</feature>
<protein>
    <submittedName>
        <fullName evidence="2">Uncharacterized protein</fullName>
    </submittedName>
</protein>
<evidence type="ECO:0000313" key="3">
    <source>
        <dbReference type="Proteomes" id="UP000269396"/>
    </source>
</evidence>
<dbReference type="AlphaFoldDB" id="A0A183P2J3"/>
<accession>A0A183P2J3</accession>
<evidence type="ECO:0000313" key="2">
    <source>
        <dbReference type="EMBL" id="VDP45376.1"/>
    </source>
</evidence>